<evidence type="ECO:0000256" key="3">
    <source>
        <dbReference type="SAM" id="SignalP"/>
    </source>
</evidence>
<dbReference type="AlphaFoldDB" id="A0AAE1NKZ2"/>
<reference evidence="4" key="1">
    <citation type="submission" date="2023-11" db="EMBL/GenBank/DDBJ databases">
        <title>Genome assemblies of two species of porcelain crab, Petrolisthes cinctipes and Petrolisthes manimaculis (Anomura: Porcellanidae).</title>
        <authorList>
            <person name="Angst P."/>
        </authorList>
    </citation>
    <scope>NUCLEOTIDE SEQUENCE</scope>
    <source>
        <strain evidence="4">PB745_02</strain>
        <tissue evidence="4">Gill</tissue>
    </source>
</reference>
<organism evidence="4 5">
    <name type="scientific">Petrolisthes manimaculis</name>
    <dbReference type="NCBI Taxonomy" id="1843537"/>
    <lineage>
        <taxon>Eukaryota</taxon>
        <taxon>Metazoa</taxon>
        <taxon>Ecdysozoa</taxon>
        <taxon>Arthropoda</taxon>
        <taxon>Crustacea</taxon>
        <taxon>Multicrustacea</taxon>
        <taxon>Malacostraca</taxon>
        <taxon>Eumalacostraca</taxon>
        <taxon>Eucarida</taxon>
        <taxon>Decapoda</taxon>
        <taxon>Pleocyemata</taxon>
        <taxon>Anomura</taxon>
        <taxon>Galatheoidea</taxon>
        <taxon>Porcellanidae</taxon>
        <taxon>Petrolisthes</taxon>
    </lineage>
</organism>
<gene>
    <name evidence="4" type="ORF">Pmani_035836</name>
</gene>
<name>A0AAE1NKZ2_9EUCA</name>
<sequence>MMVSRGFWCLLMMSVVCSVSQATQPLLQEVQVESPGLKHTPLSDAVEWIPQDWQPLKTRNTNTNTLITTIQKQQKKNTDSTQDVKEANNNHETSTDPWKQQQHKEENQIGEISTLKTREREGRMLDMAKKDGLLDDYENNNDDGKERQFLGTTGNQQVTISLNGLVSGILYTLLGILLFHLIFGIFTGSDMRSWGKWATDMYHFNRNYPHYNFDDMSTYTAYRSFNEASEKYDDN</sequence>
<evidence type="ECO:0000313" key="4">
    <source>
        <dbReference type="EMBL" id="KAK4291341.1"/>
    </source>
</evidence>
<keyword evidence="2" id="KW-1133">Transmembrane helix</keyword>
<protein>
    <submittedName>
        <fullName evidence="4">Uncharacterized protein</fullName>
    </submittedName>
</protein>
<accession>A0AAE1NKZ2</accession>
<keyword evidence="5" id="KW-1185">Reference proteome</keyword>
<feature type="compositionally biased region" description="Polar residues" evidence="1">
    <location>
        <begin position="90"/>
        <end position="100"/>
    </location>
</feature>
<feature type="chain" id="PRO_5042214368" evidence="3">
    <location>
        <begin position="23"/>
        <end position="235"/>
    </location>
</feature>
<feature type="region of interest" description="Disordered" evidence="1">
    <location>
        <begin position="70"/>
        <end position="117"/>
    </location>
</feature>
<evidence type="ECO:0000313" key="5">
    <source>
        <dbReference type="Proteomes" id="UP001292094"/>
    </source>
</evidence>
<feature type="signal peptide" evidence="3">
    <location>
        <begin position="1"/>
        <end position="22"/>
    </location>
</feature>
<keyword evidence="2" id="KW-0812">Transmembrane</keyword>
<evidence type="ECO:0000256" key="1">
    <source>
        <dbReference type="SAM" id="MobiDB-lite"/>
    </source>
</evidence>
<evidence type="ECO:0000256" key="2">
    <source>
        <dbReference type="SAM" id="Phobius"/>
    </source>
</evidence>
<keyword evidence="3" id="KW-0732">Signal</keyword>
<dbReference type="Proteomes" id="UP001292094">
    <property type="component" value="Unassembled WGS sequence"/>
</dbReference>
<keyword evidence="2" id="KW-0472">Membrane</keyword>
<comment type="caution">
    <text evidence="4">The sequence shown here is derived from an EMBL/GenBank/DDBJ whole genome shotgun (WGS) entry which is preliminary data.</text>
</comment>
<proteinExistence type="predicted"/>
<dbReference type="EMBL" id="JAWZYT010005185">
    <property type="protein sequence ID" value="KAK4291341.1"/>
    <property type="molecule type" value="Genomic_DNA"/>
</dbReference>
<feature type="transmembrane region" description="Helical" evidence="2">
    <location>
        <begin position="165"/>
        <end position="186"/>
    </location>
</feature>
<feature type="compositionally biased region" description="Basic and acidic residues" evidence="1">
    <location>
        <begin position="76"/>
        <end position="89"/>
    </location>
</feature>